<evidence type="ECO:0000259" key="1">
    <source>
        <dbReference type="Pfam" id="PF25077"/>
    </source>
</evidence>
<keyword evidence="3" id="KW-1185">Reference proteome</keyword>
<dbReference type="Gene3D" id="3.60.21.70">
    <property type="entry name" value="PhoD-like phosphatase"/>
    <property type="match status" value="1"/>
</dbReference>
<dbReference type="InterPro" id="IPR038607">
    <property type="entry name" value="PhoD-like_sf"/>
</dbReference>
<comment type="caution">
    <text evidence="2">The sequence shown here is derived from an EMBL/GenBank/DDBJ whole genome shotgun (WGS) entry which is preliminary data.</text>
</comment>
<dbReference type="PANTHER" id="PTHR37031">
    <property type="entry name" value="METALLOPHOSPHATASE BINDING DOMAIN PROTEIN"/>
    <property type="match status" value="1"/>
</dbReference>
<feature type="domain" description="DUF7800" evidence="1">
    <location>
        <begin position="18"/>
        <end position="109"/>
    </location>
</feature>
<sequence length="609" mass="67378">MTSSVPAPRSPSPSAVPGLLLGPMLRHVGEHRATLWVETEAPGRVEVLVDVPDSGTVRAGAETLTLHGHHYALVIVEDLPAAANLTYRVEVDGSRVWPPEGSTRPPSRIRTLDVERDVRLSFGSCRRAGGHTAEDVDRLGVDALTALAERLCAEDPEAAGGSWPDVLLFVGDQVYADLPNPEVVGRLRERHAGRPQSEQLPTEQADADVSEEIGDFEEYTWLYHETWGGDPRTDHEGSAGGGAVRWLLSTVPSVMLLDDHDLRDDWNTSASWKEEISAQPWWRDRVTGAFASYWVYQHLGNLSPDEIAADPLLARLRAEPDPERRDEILDEFARLADADPSSARWSFVRDLGETRLVAVDSRCARQLTPGDRRITDAEEWEWVTRQAHGEGRLTPVRHLLLATTLPPFLVHGIHHAEGWNEALADGRWGRRVQAWSENFRQVADLEHWSAFRRSFDDLIALLRDVCTGEQAPASILVLSGDVHCSYTAEVQLPGVDRTRTEVHQLVMSPFRNPLSWGMRFAFRILDSRPLRALSRGLAQAAGVQDPPVRWQVQAGPWFDNGVMTVALDPAGGAGVTVEHAGTRDGRPVLRRTAARALTPAHRRVPVTTA</sequence>
<gene>
    <name evidence="2" type="ORF">ACFFVI_00645</name>
</gene>
<name>A0ABV5LN56_9ACTN</name>
<organism evidence="2 3">
    <name type="scientific">Kineococcus gynurae</name>
    <dbReference type="NCBI Taxonomy" id="452979"/>
    <lineage>
        <taxon>Bacteria</taxon>
        <taxon>Bacillati</taxon>
        <taxon>Actinomycetota</taxon>
        <taxon>Actinomycetes</taxon>
        <taxon>Kineosporiales</taxon>
        <taxon>Kineosporiaceae</taxon>
        <taxon>Kineococcus</taxon>
    </lineage>
</organism>
<dbReference type="PANTHER" id="PTHR37031:SF2">
    <property type="entry name" value="PHOD-LIKE PHOSPHATASE METALLOPHOSPHATASE DOMAIN-CONTAINING PROTEIN"/>
    <property type="match status" value="1"/>
</dbReference>
<proteinExistence type="predicted"/>
<dbReference type="InterPro" id="IPR029052">
    <property type="entry name" value="Metallo-depent_PP-like"/>
</dbReference>
<accession>A0ABV5LN56</accession>
<protein>
    <submittedName>
        <fullName evidence="2">Alkaline phosphatase family protein</fullName>
    </submittedName>
</protein>
<dbReference type="InterPro" id="IPR056702">
    <property type="entry name" value="DUF7800"/>
</dbReference>
<dbReference type="SUPFAM" id="SSF56300">
    <property type="entry name" value="Metallo-dependent phosphatases"/>
    <property type="match status" value="1"/>
</dbReference>
<dbReference type="EMBL" id="JBHMDM010000001">
    <property type="protein sequence ID" value="MFB9375466.1"/>
    <property type="molecule type" value="Genomic_DNA"/>
</dbReference>
<evidence type="ECO:0000313" key="3">
    <source>
        <dbReference type="Proteomes" id="UP001589748"/>
    </source>
</evidence>
<reference evidence="2 3" key="1">
    <citation type="submission" date="2024-09" db="EMBL/GenBank/DDBJ databases">
        <authorList>
            <person name="Sun Q."/>
            <person name="Mori K."/>
        </authorList>
    </citation>
    <scope>NUCLEOTIDE SEQUENCE [LARGE SCALE GENOMIC DNA]</scope>
    <source>
        <strain evidence="2 3">TISTR 1856</strain>
    </source>
</reference>
<dbReference type="Pfam" id="PF25077">
    <property type="entry name" value="DUF7800"/>
    <property type="match status" value="1"/>
</dbReference>
<dbReference type="RefSeq" id="WP_380136276.1">
    <property type="nucleotide sequence ID" value="NZ_JBHLUI010000006.1"/>
</dbReference>
<dbReference type="Proteomes" id="UP001589748">
    <property type="component" value="Unassembled WGS sequence"/>
</dbReference>
<evidence type="ECO:0000313" key="2">
    <source>
        <dbReference type="EMBL" id="MFB9375466.1"/>
    </source>
</evidence>